<gene>
    <name evidence="16" type="primary">Znf19</name>
    <name evidence="16" type="ORF">PITSOR_R15385</name>
</gene>
<accession>A0A851FB00</accession>
<keyword evidence="4" id="KW-1017">Isopeptide bond</keyword>
<proteinExistence type="inferred from homology"/>
<dbReference type="Pfam" id="PF00096">
    <property type="entry name" value="zf-C2H2"/>
    <property type="match status" value="2"/>
</dbReference>
<dbReference type="AlphaFoldDB" id="A0A851FB00"/>
<keyword evidence="9" id="KW-0832">Ubl conjugation</keyword>
<evidence type="ECO:0000256" key="3">
    <source>
        <dbReference type="ARBA" id="ARBA00006991"/>
    </source>
</evidence>
<feature type="non-terminal residue" evidence="16">
    <location>
        <position position="1"/>
    </location>
</feature>
<comment type="caution">
    <text evidence="16">The sequence shown here is derived from an EMBL/GenBank/DDBJ whole genome shotgun (WGS) entry which is preliminary data.</text>
</comment>
<evidence type="ECO:0000256" key="4">
    <source>
        <dbReference type="ARBA" id="ARBA00022499"/>
    </source>
</evidence>
<comment type="subcellular location">
    <subcellularLocation>
        <location evidence="2">Nucleus</location>
    </subcellularLocation>
</comment>
<dbReference type="PROSITE" id="PS00028">
    <property type="entry name" value="ZINC_FINGER_C2H2_1"/>
    <property type="match status" value="1"/>
</dbReference>
<evidence type="ECO:0000256" key="12">
    <source>
        <dbReference type="ARBA" id="ARBA00023163"/>
    </source>
</evidence>
<evidence type="ECO:0000256" key="7">
    <source>
        <dbReference type="ARBA" id="ARBA00022771"/>
    </source>
</evidence>
<evidence type="ECO:0000313" key="17">
    <source>
        <dbReference type="Proteomes" id="UP000633448"/>
    </source>
</evidence>
<evidence type="ECO:0000256" key="2">
    <source>
        <dbReference type="ARBA" id="ARBA00004123"/>
    </source>
</evidence>
<dbReference type="GO" id="GO:0008270">
    <property type="term" value="F:zinc ion binding"/>
    <property type="evidence" value="ECO:0007669"/>
    <property type="project" value="UniProtKB-KW"/>
</dbReference>
<evidence type="ECO:0000256" key="13">
    <source>
        <dbReference type="ARBA" id="ARBA00023242"/>
    </source>
</evidence>
<evidence type="ECO:0000256" key="6">
    <source>
        <dbReference type="ARBA" id="ARBA00022737"/>
    </source>
</evidence>
<dbReference type="GO" id="GO:0005634">
    <property type="term" value="C:nucleus"/>
    <property type="evidence" value="ECO:0007669"/>
    <property type="project" value="UniProtKB-SubCell"/>
</dbReference>
<keyword evidence="6" id="KW-0677">Repeat</keyword>
<keyword evidence="5" id="KW-0479">Metal-binding</keyword>
<keyword evidence="17" id="KW-1185">Reference proteome</keyword>
<dbReference type="GO" id="GO:0000981">
    <property type="term" value="F:DNA-binding transcription factor activity, RNA polymerase II-specific"/>
    <property type="evidence" value="ECO:0007669"/>
    <property type="project" value="TreeGrafter"/>
</dbReference>
<feature type="non-terminal residue" evidence="16">
    <location>
        <position position="67"/>
    </location>
</feature>
<name>A0A851FB00_PITSO</name>
<sequence>LLRYQHIHTGERPYMCGECGKSFSDPSTHHQHGLVHKEDRPYKFMEYGKSFRSSSELVTHQRIHTGE</sequence>
<evidence type="ECO:0000256" key="11">
    <source>
        <dbReference type="ARBA" id="ARBA00023125"/>
    </source>
</evidence>
<keyword evidence="11" id="KW-0238">DNA-binding</keyword>
<feature type="domain" description="C2H2-type" evidence="15">
    <location>
        <begin position="42"/>
        <end position="67"/>
    </location>
</feature>
<evidence type="ECO:0000256" key="14">
    <source>
        <dbReference type="PROSITE-ProRule" id="PRU00042"/>
    </source>
</evidence>
<organism evidence="16 17">
    <name type="scientific">Pitta sordida</name>
    <name type="common">Hooded pitta</name>
    <dbReference type="NCBI Taxonomy" id="9163"/>
    <lineage>
        <taxon>Eukaryota</taxon>
        <taxon>Metazoa</taxon>
        <taxon>Chordata</taxon>
        <taxon>Craniata</taxon>
        <taxon>Vertebrata</taxon>
        <taxon>Euteleostomi</taxon>
        <taxon>Archelosauria</taxon>
        <taxon>Archosauria</taxon>
        <taxon>Dinosauria</taxon>
        <taxon>Saurischia</taxon>
        <taxon>Theropoda</taxon>
        <taxon>Coelurosauria</taxon>
        <taxon>Aves</taxon>
        <taxon>Neognathae</taxon>
        <taxon>Neoaves</taxon>
        <taxon>Telluraves</taxon>
        <taxon>Australaves</taxon>
        <taxon>Passeriformes</taxon>
        <taxon>Pittidae</taxon>
        <taxon>Pitta</taxon>
    </lineage>
</organism>
<dbReference type="EMBL" id="WEKX01009896">
    <property type="protein sequence ID" value="NWI88867.1"/>
    <property type="molecule type" value="Genomic_DNA"/>
</dbReference>
<evidence type="ECO:0000313" key="16">
    <source>
        <dbReference type="EMBL" id="NWI88867.1"/>
    </source>
</evidence>
<dbReference type="OrthoDB" id="6910977at2759"/>
<dbReference type="GO" id="GO:0000978">
    <property type="term" value="F:RNA polymerase II cis-regulatory region sequence-specific DNA binding"/>
    <property type="evidence" value="ECO:0007669"/>
    <property type="project" value="TreeGrafter"/>
</dbReference>
<keyword evidence="7 14" id="KW-0863">Zinc-finger</keyword>
<dbReference type="PANTHER" id="PTHR23226:SF416">
    <property type="entry name" value="FI01424P"/>
    <property type="match status" value="1"/>
</dbReference>
<keyword evidence="12" id="KW-0804">Transcription</keyword>
<comment type="function">
    <text evidence="1">May be involved in transcriptional regulation.</text>
</comment>
<evidence type="ECO:0000259" key="15">
    <source>
        <dbReference type="PROSITE" id="PS50157"/>
    </source>
</evidence>
<keyword evidence="8" id="KW-0862">Zinc</keyword>
<dbReference type="FunFam" id="3.30.160.60:FF:000247">
    <property type="entry name" value="Zinc finger protein 236"/>
    <property type="match status" value="1"/>
</dbReference>
<dbReference type="PROSITE" id="PS50157">
    <property type="entry name" value="ZINC_FINGER_C2H2_2"/>
    <property type="match status" value="2"/>
</dbReference>
<keyword evidence="10" id="KW-0805">Transcription regulation</keyword>
<evidence type="ECO:0000256" key="5">
    <source>
        <dbReference type="ARBA" id="ARBA00022723"/>
    </source>
</evidence>
<evidence type="ECO:0000256" key="9">
    <source>
        <dbReference type="ARBA" id="ARBA00022843"/>
    </source>
</evidence>
<keyword evidence="13" id="KW-0539">Nucleus</keyword>
<protein>
    <submittedName>
        <fullName evidence="16">ZNF19 protein</fullName>
    </submittedName>
</protein>
<dbReference type="PANTHER" id="PTHR23226">
    <property type="entry name" value="ZINC FINGER AND SCAN DOMAIN-CONTAINING"/>
    <property type="match status" value="1"/>
</dbReference>
<feature type="domain" description="C2H2-type" evidence="15">
    <location>
        <begin position="14"/>
        <end position="41"/>
    </location>
</feature>
<evidence type="ECO:0000256" key="1">
    <source>
        <dbReference type="ARBA" id="ARBA00003767"/>
    </source>
</evidence>
<comment type="similarity">
    <text evidence="3">Belongs to the krueppel C2H2-type zinc-finger protein family.</text>
</comment>
<reference evidence="16" key="1">
    <citation type="submission" date="2019-10" db="EMBL/GenBank/DDBJ databases">
        <title>Bird 10,000 Genomes (B10K) Project - Family phase.</title>
        <authorList>
            <person name="Zhang G."/>
        </authorList>
    </citation>
    <scope>NUCLEOTIDE SEQUENCE</scope>
    <source>
        <strain evidence="16">B10K-DU-002-53</strain>
        <tissue evidence="16">Muscle</tissue>
    </source>
</reference>
<dbReference type="Proteomes" id="UP000633448">
    <property type="component" value="Unassembled WGS sequence"/>
</dbReference>
<dbReference type="Gene3D" id="3.30.160.60">
    <property type="entry name" value="Classic Zinc Finger"/>
    <property type="match status" value="2"/>
</dbReference>
<evidence type="ECO:0000256" key="8">
    <source>
        <dbReference type="ARBA" id="ARBA00022833"/>
    </source>
</evidence>
<dbReference type="SUPFAM" id="SSF57667">
    <property type="entry name" value="beta-beta-alpha zinc fingers"/>
    <property type="match status" value="1"/>
</dbReference>
<evidence type="ECO:0000256" key="10">
    <source>
        <dbReference type="ARBA" id="ARBA00023015"/>
    </source>
</evidence>
<dbReference type="InterPro" id="IPR036236">
    <property type="entry name" value="Znf_C2H2_sf"/>
</dbReference>
<dbReference type="FunFam" id="3.30.160.60:FF:000490">
    <property type="entry name" value="Zinc finger protein 605"/>
    <property type="match status" value="1"/>
</dbReference>
<dbReference type="InterPro" id="IPR013087">
    <property type="entry name" value="Znf_C2H2_type"/>
</dbReference>